<dbReference type="InterPro" id="IPR003423">
    <property type="entry name" value="OMP_efflux"/>
</dbReference>
<reference evidence="5 6" key="1">
    <citation type="submission" date="2019-10" db="EMBL/GenBank/DDBJ databases">
        <title>Cardiobacteriales fam. a chemoheterotrophic member of the order Cardiobacteriales, and proposal of Cardiobacteriales fam. nov.</title>
        <authorList>
            <person name="Wang C."/>
        </authorList>
    </citation>
    <scope>NUCLEOTIDE SEQUENCE [LARGE SCALE GENOMIC DNA]</scope>
    <source>
        <strain evidence="5 6">ML27</strain>
    </source>
</reference>
<comment type="similarity">
    <text evidence="1 2">Belongs to the outer membrane factor (OMF) (TC 1.B.17) family.</text>
</comment>
<proteinExistence type="inferred from homology"/>
<keyword evidence="2" id="KW-0564">Palmitate</keyword>
<dbReference type="GO" id="GO:0015562">
    <property type="term" value="F:efflux transmembrane transporter activity"/>
    <property type="evidence" value="ECO:0007669"/>
    <property type="project" value="InterPro"/>
</dbReference>
<organism evidence="5 6">
    <name type="scientific">Ostreibacterium oceani</name>
    <dbReference type="NCBI Taxonomy" id="2654998"/>
    <lineage>
        <taxon>Bacteria</taxon>
        <taxon>Pseudomonadati</taxon>
        <taxon>Pseudomonadota</taxon>
        <taxon>Gammaproteobacteria</taxon>
        <taxon>Cardiobacteriales</taxon>
        <taxon>Ostreibacteriaceae</taxon>
        <taxon>Ostreibacterium</taxon>
    </lineage>
</organism>
<evidence type="ECO:0000256" key="3">
    <source>
        <dbReference type="SAM" id="Coils"/>
    </source>
</evidence>
<dbReference type="Gene3D" id="2.20.200.10">
    <property type="entry name" value="Outer membrane efflux proteins (OEP)"/>
    <property type="match status" value="1"/>
</dbReference>
<keyword evidence="2" id="KW-0472">Membrane</keyword>
<dbReference type="SUPFAM" id="SSF56954">
    <property type="entry name" value="Outer membrane efflux proteins (OEP)"/>
    <property type="match status" value="1"/>
</dbReference>
<evidence type="ECO:0000313" key="6">
    <source>
        <dbReference type="Proteomes" id="UP000471298"/>
    </source>
</evidence>
<name>A0A6N7ER89_9GAMM</name>
<protein>
    <submittedName>
        <fullName evidence="5">Efflux transporter outer membrane subunit</fullName>
    </submittedName>
</protein>
<keyword evidence="2" id="KW-1134">Transmembrane beta strand</keyword>
<keyword evidence="3" id="KW-0175">Coiled coil</keyword>
<keyword evidence="6" id="KW-1185">Reference proteome</keyword>
<dbReference type="AlphaFoldDB" id="A0A6N7ER89"/>
<evidence type="ECO:0000313" key="5">
    <source>
        <dbReference type="EMBL" id="MPV85384.1"/>
    </source>
</evidence>
<evidence type="ECO:0000256" key="1">
    <source>
        <dbReference type="ARBA" id="ARBA00007613"/>
    </source>
</evidence>
<dbReference type="PANTHER" id="PTHR30203">
    <property type="entry name" value="OUTER MEMBRANE CATION EFFLUX PROTEIN"/>
    <property type="match status" value="1"/>
</dbReference>
<dbReference type="RefSeq" id="WP_152808573.1">
    <property type="nucleotide sequence ID" value="NZ_WHNW01000001.1"/>
</dbReference>
<evidence type="ECO:0000256" key="2">
    <source>
        <dbReference type="RuleBase" id="RU362097"/>
    </source>
</evidence>
<dbReference type="FunCoup" id="A0A6N7ER89">
    <property type="interactions" value="162"/>
</dbReference>
<dbReference type="InterPro" id="IPR010131">
    <property type="entry name" value="MdtP/NodT-like"/>
</dbReference>
<gene>
    <name evidence="5" type="ORF">GCU85_01375</name>
</gene>
<evidence type="ECO:0000256" key="4">
    <source>
        <dbReference type="SAM" id="MobiDB-lite"/>
    </source>
</evidence>
<comment type="caution">
    <text evidence="5">The sequence shown here is derived from an EMBL/GenBank/DDBJ whole genome shotgun (WGS) entry which is preliminary data.</text>
</comment>
<feature type="coiled-coil region" evidence="3">
    <location>
        <begin position="362"/>
        <end position="420"/>
    </location>
</feature>
<keyword evidence="2" id="KW-0812">Transmembrane</keyword>
<dbReference type="InParanoid" id="A0A6N7ER89"/>
<comment type="subcellular location">
    <subcellularLocation>
        <location evidence="2">Cell outer membrane</location>
        <topology evidence="2">Lipid-anchor</topology>
    </subcellularLocation>
</comment>
<dbReference type="PROSITE" id="PS51257">
    <property type="entry name" value="PROKAR_LIPOPROTEIN"/>
    <property type="match status" value="1"/>
</dbReference>
<keyword evidence="2" id="KW-0449">Lipoprotein</keyword>
<dbReference type="EMBL" id="WHNW01000001">
    <property type="protein sequence ID" value="MPV85384.1"/>
    <property type="molecule type" value="Genomic_DNA"/>
</dbReference>
<dbReference type="GO" id="GO:0009279">
    <property type="term" value="C:cell outer membrane"/>
    <property type="evidence" value="ECO:0007669"/>
    <property type="project" value="UniProtKB-SubCell"/>
</dbReference>
<dbReference type="Proteomes" id="UP000471298">
    <property type="component" value="Unassembled WGS sequence"/>
</dbReference>
<feature type="region of interest" description="Disordered" evidence="4">
    <location>
        <begin position="473"/>
        <end position="501"/>
    </location>
</feature>
<dbReference type="Gene3D" id="1.20.1600.10">
    <property type="entry name" value="Outer membrane efflux proteins (OEP)"/>
    <property type="match status" value="1"/>
</dbReference>
<accession>A0A6N7ER89</accession>
<sequence length="501" mass="54301">MKPNLHVLSVFVGLLAGVMTGCTNLTPQFQRPELPVADQFTRQPINKSTSQTEVSSVDAQAFSLVGWQQFFNDEVAQQLITLALANNRDLAIAAANVAEMKGLYRIQQSENHPRFTSNLDSTVSRPSVNVTGSDEITRQYGAQIGLVSYEIDFWGRVASLREAALADYFSQIAAQRATRINVIAETANAYYAWLMAAETLALADKTLANRRESLKLIEARNSVGLASQLDVTQAQIAESSVKSQKANAQRNLAALSAVLTQLIGKPIDDLLDPTESLATQVLNLDIPDGLSTEVLLGRPDIIQAEFALKAANARIGAARAAFFPQINLLGSGGFASASLDNLFESDALTWSFAPSLRLPLFNQQIDANLSVAEARNQKAVAEYEKVIQTAFAEVYTQLLARKALADERQAQQDLVAAEKKRLRLSKARYEAGLASYLPVLEAQQALFAAEQSLLAIQKDLLSANIMLYKALGGADQENPSPKKPSQKNAAQAHEAANKAAK</sequence>
<dbReference type="Pfam" id="PF02321">
    <property type="entry name" value="OEP"/>
    <property type="match status" value="2"/>
</dbReference>
<feature type="compositionally biased region" description="Low complexity" evidence="4">
    <location>
        <begin position="486"/>
        <end position="501"/>
    </location>
</feature>
<dbReference type="PANTHER" id="PTHR30203:SF32">
    <property type="entry name" value="CATION EFFLUX SYSTEM PROTEIN CUSC"/>
    <property type="match status" value="1"/>
</dbReference>
<dbReference type="NCBIfam" id="TIGR01845">
    <property type="entry name" value="outer_NodT"/>
    <property type="match status" value="1"/>
</dbReference>